<evidence type="ECO:0000256" key="4">
    <source>
        <dbReference type="ARBA" id="ARBA00023002"/>
    </source>
</evidence>
<dbReference type="PANTHER" id="PTHR46056">
    <property type="entry name" value="LONG-CHAIN-ALCOHOL OXIDASE"/>
    <property type="match status" value="1"/>
</dbReference>
<dbReference type="EMBL" id="FR872582">
    <property type="protein sequence ID" value="CCB89650.1"/>
    <property type="molecule type" value="Genomic_DNA"/>
</dbReference>
<dbReference type="Proteomes" id="UP000000496">
    <property type="component" value="Chromosome gsn.131"/>
</dbReference>
<dbReference type="OrthoDB" id="9787779at2"/>
<comment type="similarity">
    <text evidence="1">Belongs to the GMC oxidoreductase family.</text>
</comment>
<evidence type="ECO:0000313" key="8">
    <source>
        <dbReference type="Proteomes" id="UP000000496"/>
    </source>
</evidence>
<sequence>MSYDLIVIGSGAGGGTLAYALREMGKKVLIIERGDYLPREKENWDPRAVFINGRYNPGEKWLDHKGKEFEPGTHYYVGGNTKFFGAALLRLREQDFEEVHHYGGISPAWPLKYADFQPYYLAAEQLYSVHGKRGEDPTEPPEKTDYSFPPLSHEPRVQELFDLVKSRGLNPFPLPIGIRLKEDNREQSECIRCDTCDGFPCLVDAKSDAHTTCIREALQYPNVTLLRNAKVHRLLTNTKGTRVTKVEYERDGKTETVEGKIIVLSCGAINSAAVLLRSKSDKFPNGLANSSDLVGRHYMCHNNSAIVAISKKKNPTFFQKTFGVNNYYFGAPDSEFPLGHIQLLGKVKPEMLEGDAPPLTPGFGLKEMAEHAMGWWITSEDLPDPNNRVKVTDEGQIILDYTPNNLEAHKRLMDKLKKMLESCEKHFHIIPNKVYLSKKIPLAAVAHQVGTCRFGTDPKTSVLDTDCKAHDLENLYVVDGAFFPSISGVNPALTIIANALRVGEILKTRL</sequence>
<dbReference type="RefSeq" id="WP_013944116.1">
    <property type="nucleotide sequence ID" value="NC_015713.1"/>
</dbReference>
<proteinExistence type="inferred from homology"/>
<evidence type="ECO:0000256" key="3">
    <source>
        <dbReference type="ARBA" id="ARBA00022827"/>
    </source>
</evidence>
<keyword evidence="2" id="KW-0285">Flavoprotein</keyword>
<dbReference type="Pfam" id="PF05199">
    <property type="entry name" value="GMC_oxred_C"/>
    <property type="match status" value="1"/>
</dbReference>
<dbReference type="Pfam" id="PF13450">
    <property type="entry name" value="NAD_binding_8"/>
    <property type="match status" value="1"/>
</dbReference>
<dbReference type="Gene3D" id="3.50.50.60">
    <property type="entry name" value="FAD/NAD(P)-binding domain"/>
    <property type="match status" value="2"/>
</dbReference>
<name>F8L5K7_SIMNZ</name>
<keyword evidence="4" id="KW-0560">Oxidoreductase</keyword>
<keyword evidence="8" id="KW-1185">Reference proteome</keyword>
<dbReference type="STRING" id="331113.SNE_A17730"/>
<feature type="domain" description="Glucose-methanol-choline oxidoreductase N-terminal" evidence="5">
    <location>
        <begin position="177"/>
        <end position="279"/>
    </location>
</feature>
<dbReference type="Pfam" id="PF00732">
    <property type="entry name" value="GMC_oxred_N"/>
    <property type="match status" value="1"/>
</dbReference>
<dbReference type="PANTHER" id="PTHR46056:SF12">
    <property type="entry name" value="LONG-CHAIN-ALCOHOL OXIDASE"/>
    <property type="match status" value="1"/>
</dbReference>
<protein>
    <submittedName>
        <fullName evidence="7">GMC oxidoreductase</fullName>
    </submittedName>
</protein>
<dbReference type="eggNOG" id="COG2303">
    <property type="taxonomic scope" value="Bacteria"/>
</dbReference>
<organism evidence="7 8">
    <name type="scientific">Simkania negevensis (strain ATCC VR-1471 / DSM 27360 / Z)</name>
    <dbReference type="NCBI Taxonomy" id="331113"/>
    <lineage>
        <taxon>Bacteria</taxon>
        <taxon>Pseudomonadati</taxon>
        <taxon>Chlamydiota</taxon>
        <taxon>Chlamydiia</taxon>
        <taxon>Parachlamydiales</taxon>
        <taxon>Simkaniaceae</taxon>
        <taxon>Simkania</taxon>
    </lineage>
</organism>
<evidence type="ECO:0000313" key="7">
    <source>
        <dbReference type="EMBL" id="CCB89650.1"/>
    </source>
</evidence>
<dbReference type="InterPro" id="IPR036188">
    <property type="entry name" value="FAD/NAD-bd_sf"/>
</dbReference>
<dbReference type="KEGG" id="sng:SNE_A17730"/>
<evidence type="ECO:0000259" key="5">
    <source>
        <dbReference type="Pfam" id="PF00732"/>
    </source>
</evidence>
<feature type="domain" description="Glucose-methanol-choline oxidoreductase C-terminal" evidence="6">
    <location>
        <begin position="402"/>
        <end position="499"/>
    </location>
</feature>
<dbReference type="InterPro" id="IPR000172">
    <property type="entry name" value="GMC_OxRdtase_N"/>
</dbReference>
<dbReference type="InterPro" id="IPR007867">
    <property type="entry name" value="GMC_OxRtase_C"/>
</dbReference>
<reference key="1">
    <citation type="journal article" date="2011" name="Mol. Biol. Evol.">
        <title>Unity in variety -- the pan-genome of the Chlamydiae.</title>
        <authorList>
            <person name="Collingro A."/>
            <person name="Tischler P."/>
            <person name="Weinmaier T."/>
            <person name="Penz T."/>
            <person name="Heinz E."/>
            <person name="Brunham R.C."/>
            <person name="Read T.D."/>
            <person name="Bavoil P.M."/>
            <person name="Sachse K."/>
            <person name="Kahane S."/>
            <person name="Friedman M.G."/>
            <person name="Rattei T."/>
            <person name="Myers G.S.A."/>
            <person name="Horn M."/>
        </authorList>
    </citation>
    <scope>NUCLEOTIDE SEQUENCE</scope>
    <source>
        <strain>Z</strain>
    </source>
</reference>
<evidence type="ECO:0000256" key="2">
    <source>
        <dbReference type="ARBA" id="ARBA00022630"/>
    </source>
</evidence>
<dbReference type="AlphaFoldDB" id="F8L5K7"/>
<accession>F8L5K7</accession>
<evidence type="ECO:0000259" key="6">
    <source>
        <dbReference type="Pfam" id="PF05199"/>
    </source>
</evidence>
<gene>
    <name evidence="7" type="ordered locus">SNE_A17730</name>
</gene>
<dbReference type="HOGENOM" id="CLU_008878_4_2_0"/>
<dbReference type="GO" id="GO:0016614">
    <property type="term" value="F:oxidoreductase activity, acting on CH-OH group of donors"/>
    <property type="evidence" value="ECO:0007669"/>
    <property type="project" value="InterPro"/>
</dbReference>
<keyword evidence="3" id="KW-0274">FAD</keyword>
<evidence type="ECO:0000256" key="1">
    <source>
        <dbReference type="ARBA" id="ARBA00010790"/>
    </source>
</evidence>
<dbReference type="SUPFAM" id="SSF51905">
    <property type="entry name" value="FAD/NAD(P)-binding domain"/>
    <property type="match status" value="1"/>
</dbReference>
<reference evidence="7 8" key="2">
    <citation type="journal article" date="2011" name="Mol. Biol. Evol.">
        <title>Unity in variety--the pan-genome of the Chlamydiae.</title>
        <authorList>
            <person name="Collingro A."/>
            <person name="Tischler P."/>
            <person name="Weinmaier T."/>
            <person name="Penz T."/>
            <person name="Heinz E."/>
            <person name="Brunham R.C."/>
            <person name="Read T.D."/>
            <person name="Bavoil P.M."/>
            <person name="Sachse K."/>
            <person name="Kahane S."/>
            <person name="Friedman M.G."/>
            <person name="Rattei T."/>
            <person name="Myers G.S."/>
            <person name="Horn M."/>
        </authorList>
    </citation>
    <scope>NUCLEOTIDE SEQUENCE [LARGE SCALE GENOMIC DNA]</scope>
    <source>
        <strain evidence="8">ATCC VR-1471 / Z</strain>
    </source>
</reference>
<dbReference type="GO" id="GO:0050660">
    <property type="term" value="F:flavin adenine dinucleotide binding"/>
    <property type="evidence" value="ECO:0007669"/>
    <property type="project" value="InterPro"/>
</dbReference>